<comment type="cofactor">
    <cofactor evidence="1">
        <name>L-ascorbate</name>
        <dbReference type="ChEBI" id="CHEBI:38290"/>
    </cofactor>
</comment>
<dbReference type="EMBL" id="GBGD01001936">
    <property type="protein sequence ID" value="JAC86953.1"/>
    <property type="molecule type" value="mRNA"/>
</dbReference>
<keyword evidence="3" id="KW-0479">Metal-binding</keyword>
<dbReference type="Gene3D" id="2.60.120.620">
    <property type="entry name" value="q2cbj1_9rhob like domain"/>
    <property type="match status" value="1"/>
</dbReference>
<evidence type="ECO:0000256" key="1">
    <source>
        <dbReference type="ARBA" id="ARBA00001961"/>
    </source>
</evidence>
<dbReference type="GO" id="GO:0160082">
    <property type="term" value="F:hypoxia-inducible factor-proline dioxygenase activity"/>
    <property type="evidence" value="ECO:0007669"/>
    <property type="project" value="UniProtKB-EC"/>
</dbReference>
<keyword evidence="7" id="KW-0223">Dioxygenase</keyword>
<evidence type="ECO:0000256" key="13">
    <source>
        <dbReference type="PROSITE-ProRule" id="PRU00134"/>
    </source>
</evidence>
<dbReference type="Pfam" id="PF01753">
    <property type="entry name" value="zf-MYND"/>
    <property type="match status" value="1"/>
</dbReference>
<dbReference type="PROSITE" id="PS50865">
    <property type="entry name" value="ZF_MYND_2"/>
    <property type="match status" value="1"/>
</dbReference>
<evidence type="ECO:0000256" key="8">
    <source>
        <dbReference type="ARBA" id="ARBA00023002"/>
    </source>
</evidence>
<accession>A0A069DSB5</accession>
<dbReference type="GO" id="GO:0031418">
    <property type="term" value="F:L-ascorbic acid binding"/>
    <property type="evidence" value="ECO:0007669"/>
    <property type="project" value="UniProtKB-KW"/>
</dbReference>
<proteinExistence type="evidence at transcript level"/>
<dbReference type="SUPFAM" id="SSF144232">
    <property type="entry name" value="HIT/MYND zinc finger-like"/>
    <property type="match status" value="1"/>
</dbReference>
<protein>
    <recommendedName>
        <fullName evidence="11">hypoxia-inducible factor-proline dioxygenase</fullName>
        <ecNumber evidence="11">1.14.11.29</ecNumber>
    </recommendedName>
</protein>
<organism evidence="16">
    <name type="scientific">Panstrongylus megistus</name>
    <dbReference type="NCBI Taxonomy" id="65343"/>
    <lineage>
        <taxon>Eukaryota</taxon>
        <taxon>Metazoa</taxon>
        <taxon>Ecdysozoa</taxon>
        <taxon>Arthropoda</taxon>
        <taxon>Hexapoda</taxon>
        <taxon>Insecta</taxon>
        <taxon>Pterygota</taxon>
        <taxon>Neoptera</taxon>
        <taxon>Paraneoptera</taxon>
        <taxon>Hemiptera</taxon>
        <taxon>Heteroptera</taxon>
        <taxon>Panheteroptera</taxon>
        <taxon>Cimicomorpha</taxon>
        <taxon>Reduviidae</taxon>
        <taxon>Triatominae</taxon>
        <taxon>Panstrongylus</taxon>
    </lineage>
</organism>
<dbReference type="GO" id="GO:0071456">
    <property type="term" value="P:cellular response to hypoxia"/>
    <property type="evidence" value="ECO:0007669"/>
    <property type="project" value="TreeGrafter"/>
</dbReference>
<keyword evidence="9" id="KW-0408">Iron</keyword>
<dbReference type="InterPro" id="IPR044862">
    <property type="entry name" value="Pro_4_hyd_alph_FE2OG_OXY"/>
</dbReference>
<evidence type="ECO:0000313" key="16">
    <source>
        <dbReference type="EMBL" id="JAC86953.1"/>
    </source>
</evidence>
<reference evidence="16" key="1">
    <citation type="journal article" date="2015" name="J. Med. Entomol.">
        <title>A Deep Insight Into the Sialotranscriptome of the Chagas Disease Vector, Panstrongylus megistus (Hemiptera: Heteroptera).</title>
        <authorList>
            <person name="Ribeiro J.M."/>
            <person name="Schwarz A."/>
            <person name="Francischetti I.M."/>
        </authorList>
    </citation>
    <scope>NUCLEOTIDE SEQUENCE</scope>
    <source>
        <tissue evidence="16">Salivary glands</tissue>
    </source>
</reference>
<dbReference type="GO" id="GO:0008198">
    <property type="term" value="F:ferrous iron binding"/>
    <property type="evidence" value="ECO:0007669"/>
    <property type="project" value="TreeGrafter"/>
</dbReference>
<dbReference type="PROSITE" id="PS51471">
    <property type="entry name" value="FE2OG_OXY"/>
    <property type="match status" value="1"/>
</dbReference>
<comment type="subcellular location">
    <subcellularLocation>
        <location evidence="2">Nucleus</location>
    </subcellularLocation>
</comment>
<dbReference type="InterPro" id="IPR006620">
    <property type="entry name" value="Pro_4_hyd_alph"/>
</dbReference>
<dbReference type="PROSITE" id="PS01360">
    <property type="entry name" value="ZF_MYND_1"/>
    <property type="match status" value="1"/>
</dbReference>
<dbReference type="SMART" id="SM00702">
    <property type="entry name" value="P4Hc"/>
    <property type="match status" value="1"/>
</dbReference>
<dbReference type="InterPro" id="IPR005123">
    <property type="entry name" value="Oxoglu/Fe-dep_dioxygenase_dom"/>
</dbReference>
<dbReference type="InterPro" id="IPR051559">
    <property type="entry name" value="HIF_prolyl_hydroxylases"/>
</dbReference>
<comment type="catalytic activity">
    <reaction evidence="12">
        <text>L-prolyl-[hypoxia-inducible factor alpha subunit] + 2-oxoglutarate + O2 = trans-4-hydroxy-L-prolyl-[hypoxia-inducible factor alpha subunit] + succinate + CO2</text>
        <dbReference type="Rhea" id="RHEA:48400"/>
        <dbReference type="Rhea" id="RHEA-COMP:12093"/>
        <dbReference type="Rhea" id="RHEA-COMP:12094"/>
        <dbReference type="ChEBI" id="CHEBI:15379"/>
        <dbReference type="ChEBI" id="CHEBI:16526"/>
        <dbReference type="ChEBI" id="CHEBI:16810"/>
        <dbReference type="ChEBI" id="CHEBI:30031"/>
        <dbReference type="ChEBI" id="CHEBI:50342"/>
        <dbReference type="ChEBI" id="CHEBI:61965"/>
        <dbReference type="EC" id="1.14.11.29"/>
    </reaction>
</comment>
<name>A0A069DSB5_9HEMI</name>
<evidence type="ECO:0000256" key="7">
    <source>
        <dbReference type="ARBA" id="ARBA00022964"/>
    </source>
</evidence>
<evidence type="ECO:0000256" key="10">
    <source>
        <dbReference type="ARBA" id="ARBA00023242"/>
    </source>
</evidence>
<keyword evidence="5" id="KW-0862">Zinc</keyword>
<evidence type="ECO:0000256" key="11">
    <source>
        <dbReference type="ARBA" id="ARBA00039004"/>
    </source>
</evidence>
<keyword evidence="6" id="KW-0847">Vitamin C</keyword>
<dbReference type="GO" id="GO:0008270">
    <property type="term" value="F:zinc ion binding"/>
    <property type="evidence" value="ECO:0007669"/>
    <property type="project" value="UniProtKB-KW"/>
</dbReference>
<evidence type="ECO:0000256" key="5">
    <source>
        <dbReference type="ARBA" id="ARBA00022833"/>
    </source>
</evidence>
<feature type="domain" description="MYND-type" evidence="14">
    <location>
        <begin position="7"/>
        <end position="44"/>
    </location>
</feature>
<dbReference type="FunFam" id="2.60.120.620:FF:000005">
    <property type="entry name" value="Egl nine homolog 1"/>
    <property type="match status" value="1"/>
</dbReference>
<evidence type="ECO:0000259" key="14">
    <source>
        <dbReference type="PROSITE" id="PS50865"/>
    </source>
</evidence>
<dbReference type="Pfam" id="PF13640">
    <property type="entry name" value="2OG-FeII_Oxy_3"/>
    <property type="match status" value="1"/>
</dbReference>
<evidence type="ECO:0000256" key="3">
    <source>
        <dbReference type="ARBA" id="ARBA00022723"/>
    </source>
</evidence>
<dbReference type="InterPro" id="IPR002893">
    <property type="entry name" value="Znf_MYND"/>
</dbReference>
<sequence>MQSTAQCAQCGQKNNLLICTRCRSVYYCSKEHQSKDWEKHKPNCASLAINKSEKQKKTSANEESDARLRNAFMIEGSSEEEIIKSSAQVLSGECKSDWKVPMSEKDNRNICLDNVPQHLQCQDEEDVVDQVSKDVVRDMNAYGVCVVDNFLGKAKCSAVLNEVKQMHSAGMFRDGQLVSSKVNRDRRTIRSDKIAWVDGREEYCHHISCLINQVDRVITKANRMSGNGKMGSYAINGRTKAMVACYPGHDAHYVKHVDNPNEDGRCITAIYYLNENWNVNEDGGLLRIYPEGRHDKVANIEPQFDRILFFWSDRRNPHEVLPAKRTRYAITIWYFDAVEREKARERYLRTSGAGLNS</sequence>
<dbReference type="PANTHER" id="PTHR12907:SF26">
    <property type="entry name" value="HIF PROLYL HYDROXYLASE, ISOFORM C"/>
    <property type="match status" value="1"/>
</dbReference>
<keyword evidence="10" id="KW-0539">Nucleus</keyword>
<evidence type="ECO:0000256" key="6">
    <source>
        <dbReference type="ARBA" id="ARBA00022896"/>
    </source>
</evidence>
<dbReference type="EC" id="1.14.11.29" evidence="11"/>
<dbReference type="Gene3D" id="6.10.140.2220">
    <property type="match status" value="1"/>
</dbReference>
<dbReference type="GO" id="GO:0005634">
    <property type="term" value="C:nucleus"/>
    <property type="evidence" value="ECO:0007669"/>
    <property type="project" value="UniProtKB-SubCell"/>
</dbReference>
<evidence type="ECO:0000256" key="9">
    <source>
        <dbReference type="ARBA" id="ARBA00023004"/>
    </source>
</evidence>
<feature type="domain" description="Fe2OG dioxygenase" evidence="15">
    <location>
        <begin position="237"/>
        <end position="336"/>
    </location>
</feature>
<dbReference type="AlphaFoldDB" id="A0A069DSB5"/>
<keyword evidence="8" id="KW-0560">Oxidoreductase</keyword>
<evidence type="ECO:0000256" key="4">
    <source>
        <dbReference type="ARBA" id="ARBA00022771"/>
    </source>
</evidence>
<evidence type="ECO:0000259" key="15">
    <source>
        <dbReference type="PROSITE" id="PS51471"/>
    </source>
</evidence>
<evidence type="ECO:0000256" key="12">
    <source>
        <dbReference type="ARBA" id="ARBA00049134"/>
    </source>
</evidence>
<dbReference type="PANTHER" id="PTHR12907">
    <property type="entry name" value="EGL NINE HOMOLOG-RELATED"/>
    <property type="match status" value="1"/>
</dbReference>
<keyword evidence="4 13" id="KW-0863">Zinc-finger</keyword>
<evidence type="ECO:0000256" key="2">
    <source>
        <dbReference type="ARBA" id="ARBA00004123"/>
    </source>
</evidence>